<dbReference type="RefSeq" id="WP_165326205.1">
    <property type="nucleotide sequence ID" value="NZ_CP049109.1"/>
</dbReference>
<feature type="signal peptide" evidence="1">
    <location>
        <begin position="1"/>
        <end position="21"/>
    </location>
</feature>
<evidence type="ECO:0000256" key="1">
    <source>
        <dbReference type="SAM" id="SignalP"/>
    </source>
</evidence>
<reference evidence="2 3" key="1">
    <citation type="submission" date="2020-02" db="EMBL/GenBank/DDBJ databases">
        <authorList>
            <person name="Zheng R.K."/>
            <person name="Sun C.M."/>
        </authorList>
    </citation>
    <scope>NUCLEOTIDE SEQUENCE [LARGE SCALE GENOMIC DNA]</scope>
    <source>
        <strain evidence="3">zrk23</strain>
    </source>
</reference>
<sequence length="176" mass="18947">MTQLRITGITAAALGAGGVLAGPAGAQTLDLSIEIPRLRVAEYHRPYVAVWLEKEGATPRTLSVWYDDDMRGNEGTKWLRDLRQFWRTAGRAMSFPADGISSATKAPGTHRMSFTGGNGSMPRLSPGNYTLVIEAAREVGGRELIRLPFTWNGSSTATASARGSNELGAVSLTIRR</sequence>
<keyword evidence="1" id="KW-0732">Signal</keyword>
<feature type="chain" id="PRO_5026341691" evidence="1">
    <location>
        <begin position="22"/>
        <end position="176"/>
    </location>
</feature>
<dbReference type="PIRSF" id="PIRSF014995">
    <property type="entry name" value="UCP014995"/>
    <property type="match status" value="1"/>
</dbReference>
<accession>A0A6G6Y2M8</accession>
<proteinExistence type="predicted"/>
<dbReference type="Pfam" id="PF10029">
    <property type="entry name" value="DUF2271"/>
    <property type="match status" value="1"/>
</dbReference>
<dbReference type="EMBL" id="CP049109">
    <property type="protein sequence ID" value="QIG79204.1"/>
    <property type="molecule type" value="Genomic_DNA"/>
</dbReference>
<dbReference type="InterPro" id="IPR014469">
    <property type="entry name" value="DUF2271"/>
</dbReference>
<evidence type="ECO:0000313" key="2">
    <source>
        <dbReference type="EMBL" id="QIG79204.1"/>
    </source>
</evidence>
<organism evidence="2 3">
    <name type="scientific">Stakelama tenebrarum</name>
    <dbReference type="NCBI Taxonomy" id="2711215"/>
    <lineage>
        <taxon>Bacteria</taxon>
        <taxon>Pseudomonadati</taxon>
        <taxon>Pseudomonadota</taxon>
        <taxon>Alphaproteobacteria</taxon>
        <taxon>Sphingomonadales</taxon>
        <taxon>Sphingomonadaceae</taxon>
        <taxon>Stakelama</taxon>
    </lineage>
</organism>
<name>A0A6G6Y2M8_9SPHN</name>
<dbReference type="Proteomes" id="UP000501568">
    <property type="component" value="Chromosome"/>
</dbReference>
<gene>
    <name evidence="2" type="ORF">G5C33_04960</name>
</gene>
<evidence type="ECO:0000313" key="3">
    <source>
        <dbReference type="Proteomes" id="UP000501568"/>
    </source>
</evidence>
<dbReference type="AlphaFoldDB" id="A0A6G6Y2M8"/>
<protein>
    <submittedName>
        <fullName evidence="2">DUF2271 domain-containing protein</fullName>
    </submittedName>
</protein>
<keyword evidence="3" id="KW-1185">Reference proteome</keyword>
<dbReference type="KEGG" id="spzr:G5C33_04960"/>